<keyword evidence="3" id="KW-1133">Transmembrane helix</keyword>
<organism evidence="6 7">
    <name type="scientific">Anaeramoeba flamelloides</name>
    <dbReference type="NCBI Taxonomy" id="1746091"/>
    <lineage>
        <taxon>Eukaryota</taxon>
        <taxon>Metamonada</taxon>
        <taxon>Anaeramoebidae</taxon>
        <taxon>Anaeramoeba</taxon>
    </lineage>
</organism>
<feature type="region of interest" description="Disordered" evidence="2">
    <location>
        <begin position="1476"/>
        <end position="1501"/>
    </location>
</feature>
<evidence type="ECO:0000256" key="4">
    <source>
        <dbReference type="SAM" id="SignalP"/>
    </source>
</evidence>
<dbReference type="Gene3D" id="2.60.120.200">
    <property type="match status" value="1"/>
</dbReference>
<reference evidence="6" key="1">
    <citation type="submission" date="2022-08" db="EMBL/GenBank/DDBJ databases">
        <title>Novel sulphate-reducing endosymbionts in the free-living metamonad Anaeramoeba.</title>
        <authorList>
            <person name="Jerlstrom-Hultqvist J."/>
            <person name="Cepicka I."/>
            <person name="Gallot-Lavallee L."/>
            <person name="Salas-Leiva D."/>
            <person name="Curtis B.A."/>
            <person name="Zahonova K."/>
            <person name="Pipaliya S."/>
            <person name="Dacks J."/>
            <person name="Roger A.J."/>
        </authorList>
    </citation>
    <scope>NUCLEOTIDE SEQUENCE</scope>
    <source>
        <strain evidence="6">Busselton2</strain>
    </source>
</reference>
<evidence type="ECO:0000259" key="5">
    <source>
        <dbReference type="Pfam" id="PF13290"/>
    </source>
</evidence>
<evidence type="ECO:0000256" key="2">
    <source>
        <dbReference type="SAM" id="MobiDB-lite"/>
    </source>
</evidence>
<dbReference type="PROSITE" id="PS00018">
    <property type="entry name" value="EF_HAND_1"/>
    <property type="match status" value="1"/>
</dbReference>
<dbReference type="InterPro" id="IPR013320">
    <property type="entry name" value="ConA-like_dom_sf"/>
</dbReference>
<evidence type="ECO:0000256" key="1">
    <source>
        <dbReference type="SAM" id="Coils"/>
    </source>
</evidence>
<dbReference type="SUPFAM" id="SSF49899">
    <property type="entry name" value="Concanavalin A-like lectins/glucanases"/>
    <property type="match status" value="1"/>
</dbReference>
<feature type="transmembrane region" description="Helical" evidence="3">
    <location>
        <begin position="1407"/>
        <end position="1428"/>
    </location>
</feature>
<sequence>MKNKKEIFILFFLFIPTILLSSDCTSSYCYHHSLFTSINLFTLYSPPLVKGYQLSRPYITEATNEVCMTHSQESDVQSIREITKYYENLVSKDNGEILGKWDHLKQCYTNETLTEERQCISNEGSNRLSGCGYEEISLMNYHSKEFQLLNHLKKLDQITTPIGTFINEVCSIQKRIDEIESEISNLENGNQIIKELNLQNMKEQLVIEKELNSKSSTLFLNTLLNEMNLNYVNSNDSSVDDYWDRLKNYWMSKEISPEFSAETESEESWNQLKAWYNEMGSLFQNENLEYYTTMFNDLPSNWDKYLNSSLLRLNNLNNSMAHYDLLYYEIQTTLTIFSLHVSLATIDLIGLDINESLYIEDELMKIQEMINQIEKLYNTIKEIVINNTNNGYDDDNSECLLIKILEMKRVSIIRNENDLDFELTNNNWIKLTKSTGLYSCYLNYKKKKENKFLFNFESGFDQQVIDQIITAEMKSDNEIITIKLINNNKPQTITNPINNFQNNNIVLNTNDNIDKSLDITNYWNKYNSQKLNSYNNNHPDHSNLNNNHPNNNHPNNNNPNNNDLKNGPVPEKYYKDGGNITQMCEEGYYCPGDGQRYPCVNKPQDKASIYSLSGEYTPVCEFNCLDTGYYANEELTDCIEIPIGYYSKDGSRDLLQCTFPVDDRFSVATSIGEEYDASCNYTFVYQAISNENITFNPNGEFTIQMWSEIKREQLNDYFDYNSNGQTEEESGFKLSLIGIHKLFDLSLYIGYNQEIENLTTICFQYYTSENETKFIQSKEFEINENWFHYALSYEHFYQTLIFYINGKEFDKISFNLQTIYYDPNNLYYFLYLAGERYYDPNSIPSVSHFYFGYLDQISFLGKRIEEKFLDYNQNLTTNLERYCLNNDNEEQMLTNKFNRRQCFTKCPNNTKLITNSNYFITNDSNWSSSSSNDAENYLNYDCQCPDNQRWDLGRCIQECPNGTYPLINDPYICECPFNQYQVWYLENSKYITFIINSKNYTDLFLSTLNLYNSKNELIKLSNCYQILLLNEDDNCNNYNQDNLMDCNMILNEDLDEGDLEYPIPINSSNKIQITFEFEEISPEISIIELVMNSKTNLTNDDDEDGDINVGELDLFISTSLPDNLNNNYCQMFNESLYSELGSIISQKISIHNNENLIHNRNITNNYSSLLKCVDCLDNSTGSISPKKSIFHCKCHKQFVQSRLGNCVYSDTSLVIPNISHDSGHYQSGTTISIDFTSNSFSICNVVLKKYSKNDPNTIQEKNLYLNKNNNQFTIYSSLNATFIMTQDGSFSSQPIKKIYTIYPTVIDPQIRPLPNDTNYKYPSRLYIKCETMDAIIRYTLDGSDVFEDSSTIYTNTAEIFTHENFVLTVKAFKNDSFPSQQIRLSYRMEIKNQISITNQEVSVTSDFIIFIVLLILLFITSLVILFLIKRKKKKIQKQIILNEIDIQGKNYLISDNEKSSDENILLNNDEIELESIKDGTSDSGSSSDTTMTTATTTGTSTSYTTSDVDLDNDNNNGSKIKKTKSLKLKFKNQKKNKLDLNDLKKKKKIHTCDFCNESKNSAWLYPNFVNEDNTLYLCKDCAKKQTNLIYKIRFFTCDCCGKIQSHSNLDILYFNQKENDYLCFNCYQSKLENNLIKNSNIFKKRFCQNCKIEEALWECNKCKKFKYFCMICETIQHQKIGHIPKPIRRLENVVDPDITIPVKFQQF</sequence>
<dbReference type="Pfam" id="PF13290">
    <property type="entry name" value="CHB_HEX_C_1"/>
    <property type="match status" value="1"/>
</dbReference>
<dbReference type="EMBL" id="JANTQA010000047">
    <property type="protein sequence ID" value="KAJ3433444.1"/>
    <property type="molecule type" value="Genomic_DNA"/>
</dbReference>
<keyword evidence="3" id="KW-0812">Transmembrane</keyword>
<dbReference type="CDD" id="cd19757">
    <property type="entry name" value="Bbox1"/>
    <property type="match status" value="1"/>
</dbReference>
<accession>A0AAV7YXI9</accession>
<feature type="coiled-coil region" evidence="1">
    <location>
        <begin position="359"/>
        <end position="386"/>
    </location>
</feature>
<feature type="compositionally biased region" description="Low complexity" evidence="2">
    <location>
        <begin position="1481"/>
        <end position="1501"/>
    </location>
</feature>
<feature type="signal peptide" evidence="4">
    <location>
        <begin position="1"/>
        <end position="21"/>
    </location>
</feature>
<dbReference type="InterPro" id="IPR059177">
    <property type="entry name" value="GH29D-like_dom"/>
</dbReference>
<evidence type="ECO:0000313" key="6">
    <source>
        <dbReference type="EMBL" id="KAJ3433444.1"/>
    </source>
</evidence>
<protein>
    <recommendedName>
        <fullName evidence="5">GH29D-like beta-sandwich domain-containing protein</fullName>
    </recommendedName>
</protein>
<keyword evidence="1" id="KW-0175">Coiled coil</keyword>
<evidence type="ECO:0000256" key="3">
    <source>
        <dbReference type="SAM" id="Phobius"/>
    </source>
</evidence>
<evidence type="ECO:0000313" key="7">
    <source>
        <dbReference type="Proteomes" id="UP001146793"/>
    </source>
</evidence>
<proteinExistence type="predicted"/>
<gene>
    <name evidence="6" type="ORF">M0812_22403</name>
</gene>
<keyword evidence="3" id="KW-0472">Membrane</keyword>
<feature type="domain" description="GH29D-like beta-sandwich" evidence="5">
    <location>
        <begin position="1316"/>
        <end position="1375"/>
    </location>
</feature>
<feature type="compositionally biased region" description="Low complexity" evidence="2">
    <location>
        <begin position="542"/>
        <end position="562"/>
    </location>
</feature>
<keyword evidence="4" id="KW-0732">Signal</keyword>
<dbReference type="InterPro" id="IPR018247">
    <property type="entry name" value="EF_Hand_1_Ca_BS"/>
</dbReference>
<name>A0AAV7YXI9_9EUKA</name>
<feature type="region of interest" description="Disordered" evidence="2">
    <location>
        <begin position="530"/>
        <end position="572"/>
    </location>
</feature>
<dbReference type="Proteomes" id="UP001146793">
    <property type="component" value="Unassembled WGS sequence"/>
</dbReference>
<comment type="caution">
    <text evidence="6">The sequence shown here is derived from an EMBL/GenBank/DDBJ whole genome shotgun (WGS) entry which is preliminary data.</text>
</comment>
<feature type="chain" id="PRO_5043630841" description="GH29D-like beta-sandwich domain-containing protein" evidence="4">
    <location>
        <begin position="22"/>
        <end position="1707"/>
    </location>
</feature>